<evidence type="ECO:0000313" key="2">
    <source>
        <dbReference type="Proteomes" id="UP000285744"/>
    </source>
</evidence>
<evidence type="ECO:0000313" key="1">
    <source>
        <dbReference type="EMBL" id="RKF22065.1"/>
    </source>
</evidence>
<accession>A0A420EMW2</accession>
<reference evidence="1 2" key="1">
    <citation type="journal article" date="2018" name="Int. J. Syst. Evol. Microbiol.">
        <title>Micromonospora globbae sp. nov., an endophytic actinomycete isolated from roots of Globba winitii C. H. Wright.</title>
        <authorList>
            <person name="Kuncharoen N."/>
            <person name="Pittayakhajonwut P."/>
            <person name="Tanasupawat S."/>
        </authorList>
    </citation>
    <scope>NUCLEOTIDE SEQUENCE [LARGE SCALE GENOMIC DNA]</scope>
    <source>
        <strain evidence="1 2">WPS1-2</strain>
    </source>
</reference>
<comment type="caution">
    <text evidence="1">The sequence shown here is derived from an EMBL/GenBank/DDBJ whole genome shotgun (WGS) entry which is preliminary data.</text>
</comment>
<dbReference type="AlphaFoldDB" id="A0A420EMW2"/>
<dbReference type="InterPro" id="IPR030489">
    <property type="entry name" value="TR_Rrf2-type_CS"/>
</dbReference>
<dbReference type="PANTHER" id="PTHR33221">
    <property type="entry name" value="WINGED HELIX-TURN-HELIX TRANSCRIPTIONAL REGULATOR, RRF2 FAMILY"/>
    <property type="match status" value="1"/>
</dbReference>
<dbReference type="PROSITE" id="PS01332">
    <property type="entry name" value="HTH_RRF2_1"/>
    <property type="match status" value="1"/>
</dbReference>
<dbReference type="InterPro" id="IPR036390">
    <property type="entry name" value="WH_DNA-bd_sf"/>
</dbReference>
<dbReference type="RefSeq" id="WP_120332204.1">
    <property type="nucleotide sequence ID" value="NZ_CP109307.1"/>
</dbReference>
<dbReference type="OrthoDB" id="9808360at2"/>
<protein>
    <submittedName>
        <fullName evidence="1">Rrf2 family transcriptional regulator</fullName>
    </submittedName>
</protein>
<proteinExistence type="predicted"/>
<dbReference type="InterPro" id="IPR000944">
    <property type="entry name" value="Tscrpt_reg_Rrf2"/>
</dbReference>
<dbReference type="GO" id="GO:0003700">
    <property type="term" value="F:DNA-binding transcription factor activity"/>
    <property type="evidence" value="ECO:0007669"/>
    <property type="project" value="TreeGrafter"/>
</dbReference>
<dbReference type="SUPFAM" id="SSF46785">
    <property type="entry name" value="Winged helix' DNA-binding domain"/>
    <property type="match status" value="1"/>
</dbReference>
<dbReference type="InterPro" id="IPR036388">
    <property type="entry name" value="WH-like_DNA-bd_sf"/>
</dbReference>
<dbReference type="EMBL" id="RAQQ01000052">
    <property type="protein sequence ID" value="RKF22065.1"/>
    <property type="molecule type" value="Genomic_DNA"/>
</dbReference>
<dbReference type="GO" id="GO:0005829">
    <property type="term" value="C:cytosol"/>
    <property type="evidence" value="ECO:0007669"/>
    <property type="project" value="TreeGrafter"/>
</dbReference>
<gene>
    <name evidence="1" type="ORF">D7I43_31490</name>
</gene>
<dbReference type="PANTHER" id="PTHR33221:SF15">
    <property type="entry name" value="HTH-TYPE TRANSCRIPTIONAL REGULATOR YWGB-RELATED"/>
    <property type="match status" value="1"/>
</dbReference>
<dbReference type="NCBIfam" id="TIGR00738">
    <property type="entry name" value="rrf2_super"/>
    <property type="match status" value="1"/>
</dbReference>
<dbReference type="PROSITE" id="PS51197">
    <property type="entry name" value="HTH_RRF2_2"/>
    <property type="match status" value="1"/>
</dbReference>
<dbReference type="Pfam" id="PF02082">
    <property type="entry name" value="Rrf2"/>
    <property type="match status" value="1"/>
</dbReference>
<sequence length="152" mass="15931">MRMGKGVEAALHCCLVMHWLDGRPVTSAQLAEFFDLPPAYLQKTLRALVADGVAEAVRGQSGGFTLARSGASISLMDVVAAVEGREPAFHCEEIRLAGRSGTLGPRSGQCAIAHAMNRAELTYRAALAAQSIADLADQTGPGVRARTIAALT</sequence>
<dbReference type="Gene3D" id="1.10.10.10">
    <property type="entry name" value="Winged helix-like DNA-binding domain superfamily/Winged helix DNA-binding domain"/>
    <property type="match status" value="1"/>
</dbReference>
<organism evidence="1 2">
    <name type="scientific">Micromonospora globbae</name>
    <dbReference type="NCBI Taxonomy" id="1894969"/>
    <lineage>
        <taxon>Bacteria</taxon>
        <taxon>Bacillati</taxon>
        <taxon>Actinomycetota</taxon>
        <taxon>Actinomycetes</taxon>
        <taxon>Micromonosporales</taxon>
        <taxon>Micromonosporaceae</taxon>
        <taxon>Micromonospora</taxon>
    </lineage>
</organism>
<dbReference type="Proteomes" id="UP000285744">
    <property type="component" value="Unassembled WGS sequence"/>
</dbReference>
<name>A0A420EMW2_9ACTN</name>